<protein>
    <submittedName>
        <fullName evidence="1">Uncharacterized protein</fullName>
    </submittedName>
</protein>
<evidence type="ECO:0000313" key="1">
    <source>
        <dbReference type="EMBL" id="NIK16615.1"/>
    </source>
</evidence>
<accession>A0A846MM05</accession>
<organism evidence="1 2">
    <name type="scientific">Saccharococcus thermophilus</name>
    <dbReference type="NCBI Taxonomy" id="29396"/>
    <lineage>
        <taxon>Bacteria</taxon>
        <taxon>Bacillati</taxon>
        <taxon>Bacillota</taxon>
        <taxon>Bacilli</taxon>
        <taxon>Bacillales</taxon>
        <taxon>Anoxybacillaceae</taxon>
        <taxon>Saccharococcus</taxon>
    </lineage>
</organism>
<proteinExistence type="predicted"/>
<gene>
    <name evidence="1" type="ORF">BDD39_003256</name>
</gene>
<dbReference type="Proteomes" id="UP000532769">
    <property type="component" value="Unassembled WGS sequence"/>
</dbReference>
<comment type="caution">
    <text evidence="1">The sequence shown here is derived from an EMBL/GenBank/DDBJ whole genome shotgun (WGS) entry which is preliminary data.</text>
</comment>
<dbReference type="RefSeq" id="WP_166912511.1">
    <property type="nucleotide sequence ID" value="NZ_JAASRS010000003.1"/>
</dbReference>
<dbReference type="EMBL" id="JAASRS010000003">
    <property type="protein sequence ID" value="NIK16615.1"/>
    <property type="molecule type" value="Genomic_DNA"/>
</dbReference>
<dbReference type="AlphaFoldDB" id="A0A846MM05"/>
<evidence type="ECO:0000313" key="2">
    <source>
        <dbReference type="Proteomes" id="UP000532769"/>
    </source>
</evidence>
<reference evidence="1 2" key="1">
    <citation type="submission" date="2020-03" db="EMBL/GenBank/DDBJ databases">
        <title>Genomic Encyclopedia of Archaeal and Bacterial Type Strains, Phase II (KMG-II): from individual species to whole genera.</title>
        <authorList>
            <person name="Goeker M."/>
        </authorList>
    </citation>
    <scope>NUCLEOTIDE SEQUENCE [LARGE SCALE GENOMIC DNA]</scope>
    <source>
        <strain evidence="1 2">DSM 4749</strain>
    </source>
</reference>
<sequence length="125" mass="14470">MGGIFNIPKPKTSRNRPYFERFRGMFFVGGLVPCVGVSKKNPYKTFFLIALFEKEKINTSYEKTSPFFGANFAEKVAFLFLEYKKMAVETTADQFFEIFFGKVDFFGLTILQSKKEHVKIVFLSL</sequence>
<keyword evidence="2" id="KW-1185">Reference proteome</keyword>
<name>A0A846MM05_9BACL</name>